<dbReference type="AlphaFoldDB" id="A0A9N8ZYK0"/>
<protein>
    <submittedName>
        <fullName evidence="7">7825_t:CDS:1</fullName>
    </submittedName>
</protein>
<evidence type="ECO:0000256" key="2">
    <source>
        <dbReference type="ARBA" id="ARBA00006914"/>
    </source>
</evidence>
<dbReference type="InterPro" id="IPR003959">
    <property type="entry name" value="ATPase_AAA_core"/>
</dbReference>
<keyword evidence="4" id="KW-0547">Nucleotide-binding</keyword>
<dbReference type="InterPro" id="IPR027417">
    <property type="entry name" value="P-loop_NTPase"/>
</dbReference>
<dbReference type="InterPro" id="IPR050168">
    <property type="entry name" value="AAA_ATPase_domain"/>
</dbReference>
<reference evidence="7" key="1">
    <citation type="submission" date="2021-06" db="EMBL/GenBank/DDBJ databases">
        <authorList>
            <person name="Kallberg Y."/>
            <person name="Tangrot J."/>
            <person name="Rosling A."/>
        </authorList>
    </citation>
    <scope>NUCLEOTIDE SEQUENCE</scope>
    <source>
        <strain evidence="7">BR232B</strain>
    </source>
</reference>
<evidence type="ECO:0000313" key="7">
    <source>
        <dbReference type="EMBL" id="CAG8511640.1"/>
    </source>
</evidence>
<dbReference type="GO" id="GO:0005524">
    <property type="term" value="F:ATP binding"/>
    <property type="evidence" value="ECO:0007669"/>
    <property type="project" value="UniProtKB-KW"/>
</dbReference>
<organism evidence="7 8">
    <name type="scientific">Paraglomus brasilianum</name>
    <dbReference type="NCBI Taxonomy" id="144538"/>
    <lineage>
        <taxon>Eukaryota</taxon>
        <taxon>Fungi</taxon>
        <taxon>Fungi incertae sedis</taxon>
        <taxon>Mucoromycota</taxon>
        <taxon>Glomeromycotina</taxon>
        <taxon>Glomeromycetes</taxon>
        <taxon>Paraglomerales</taxon>
        <taxon>Paraglomeraceae</taxon>
        <taxon>Paraglomus</taxon>
    </lineage>
</organism>
<keyword evidence="8" id="KW-1185">Reference proteome</keyword>
<dbReference type="FunFam" id="3.40.50.300:FF:001054">
    <property type="entry name" value="ATPase, AAA family, putative"/>
    <property type="match status" value="1"/>
</dbReference>
<dbReference type="Gene3D" id="1.10.8.60">
    <property type="match status" value="2"/>
</dbReference>
<dbReference type="SMART" id="SM00382">
    <property type="entry name" value="AAA"/>
    <property type="match status" value="1"/>
</dbReference>
<evidence type="ECO:0000256" key="3">
    <source>
        <dbReference type="ARBA" id="ARBA00022490"/>
    </source>
</evidence>
<dbReference type="Pfam" id="PF00004">
    <property type="entry name" value="AAA"/>
    <property type="match status" value="1"/>
</dbReference>
<proteinExistence type="inferred from homology"/>
<dbReference type="SUPFAM" id="SSF52540">
    <property type="entry name" value="P-loop containing nucleoside triphosphate hydrolases"/>
    <property type="match status" value="2"/>
</dbReference>
<dbReference type="InterPro" id="IPR041569">
    <property type="entry name" value="AAA_lid_3"/>
</dbReference>
<dbReference type="InterPro" id="IPR003593">
    <property type="entry name" value="AAA+_ATPase"/>
</dbReference>
<dbReference type="EMBL" id="CAJVPI010000273">
    <property type="protein sequence ID" value="CAG8511640.1"/>
    <property type="molecule type" value="Genomic_DNA"/>
</dbReference>
<evidence type="ECO:0000256" key="1">
    <source>
        <dbReference type="ARBA" id="ARBA00004496"/>
    </source>
</evidence>
<evidence type="ECO:0000256" key="5">
    <source>
        <dbReference type="ARBA" id="ARBA00022840"/>
    </source>
</evidence>
<gene>
    <name evidence="7" type="ORF">PBRASI_LOCUS3143</name>
</gene>
<dbReference type="GO" id="GO:0016887">
    <property type="term" value="F:ATP hydrolysis activity"/>
    <property type="evidence" value="ECO:0007669"/>
    <property type="project" value="InterPro"/>
</dbReference>
<dbReference type="Proteomes" id="UP000789739">
    <property type="component" value="Unassembled WGS sequence"/>
</dbReference>
<accession>A0A9N8ZYK0</accession>
<name>A0A9N8ZYK0_9GLOM</name>
<evidence type="ECO:0000256" key="4">
    <source>
        <dbReference type="ARBA" id="ARBA00022741"/>
    </source>
</evidence>
<comment type="similarity">
    <text evidence="2">Belongs to the AAA ATPase family.</text>
</comment>
<dbReference type="GO" id="GO:0005737">
    <property type="term" value="C:cytoplasm"/>
    <property type="evidence" value="ECO:0007669"/>
    <property type="project" value="UniProtKB-SubCell"/>
</dbReference>
<dbReference type="OrthoDB" id="10254455at2759"/>
<evidence type="ECO:0000259" key="6">
    <source>
        <dbReference type="SMART" id="SM00382"/>
    </source>
</evidence>
<keyword evidence="5" id="KW-0067">ATP-binding</keyword>
<dbReference type="Pfam" id="PF17862">
    <property type="entry name" value="AAA_lid_3"/>
    <property type="match status" value="2"/>
</dbReference>
<dbReference type="Gene3D" id="3.40.50.300">
    <property type="entry name" value="P-loop containing nucleotide triphosphate hydrolases"/>
    <property type="match status" value="1"/>
</dbReference>
<feature type="domain" description="AAA+ ATPase" evidence="6">
    <location>
        <begin position="142"/>
        <end position="278"/>
    </location>
</feature>
<evidence type="ECO:0000313" key="8">
    <source>
        <dbReference type="Proteomes" id="UP000789739"/>
    </source>
</evidence>
<keyword evidence="3" id="KW-0963">Cytoplasm</keyword>
<dbReference type="PANTHER" id="PTHR23077">
    <property type="entry name" value="AAA-FAMILY ATPASE"/>
    <property type="match status" value="1"/>
</dbReference>
<dbReference type="PANTHER" id="PTHR23077:SF171">
    <property type="entry name" value="NUCLEAR VALOSIN-CONTAINING PROTEIN-LIKE"/>
    <property type="match status" value="1"/>
</dbReference>
<sequence length="346" mass="38556">MFQDEIHLDLPTPIQRREILKILTNGLVTVPNINLDDISDKCHGYIAADLAALCRIAIERANIKSIHETGRPNAYPITYEDFAESMKDIKISALREKNDVKKIDPVRWSDIGGLDDVKQILDESVVWTYKHADAFRRLGIQPSKGVLLFGPPGTGKTLLAKAVATETFANFLPVSIPDLIKGEVGESEKAIANAFRVAARSSPCVIFLDELETVFGLRDESGTLGKKMISQLFLELDALNARQLPVIILAATNNPEMIDRTILRPGRLDRIVYVRPPLYEERLHILQLLSVRTRFSNEIDFDDIARKTENYTGADLKALTQRAGLLALKRCKEGASAEVSILVSRI</sequence>
<comment type="subcellular location">
    <subcellularLocation>
        <location evidence="1">Cytoplasm</location>
    </subcellularLocation>
</comment>
<comment type="caution">
    <text evidence="7">The sequence shown here is derived from an EMBL/GenBank/DDBJ whole genome shotgun (WGS) entry which is preliminary data.</text>
</comment>